<evidence type="ECO:0000259" key="12">
    <source>
        <dbReference type="Pfam" id="PF02320"/>
    </source>
</evidence>
<evidence type="ECO:0000313" key="13">
    <source>
        <dbReference type="EMBL" id="KAI0496054.1"/>
    </source>
</evidence>
<dbReference type="OrthoDB" id="405848at2759"/>
<evidence type="ECO:0000313" key="14">
    <source>
        <dbReference type="Proteomes" id="UP000829196"/>
    </source>
</evidence>
<evidence type="ECO:0000256" key="3">
    <source>
        <dbReference type="ARBA" id="ARBA00022448"/>
    </source>
</evidence>
<name>A0A8T3AJ77_DENNO</name>
<dbReference type="InterPro" id="IPR023184">
    <property type="entry name" value="Ubol_cytC_Rdtase_hinge_dom"/>
</dbReference>
<keyword evidence="9" id="KW-1015">Disulfide bond</keyword>
<dbReference type="GO" id="GO:0005743">
    <property type="term" value="C:mitochondrial inner membrane"/>
    <property type="evidence" value="ECO:0007669"/>
    <property type="project" value="UniProtKB-SubCell"/>
</dbReference>
<dbReference type="Pfam" id="PF02320">
    <property type="entry name" value="UCR_hinge"/>
    <property type="match status" value="1"/>
</dbReference>
<dbReference type="Proteomes" id="UP000829196">
    <property type="component" value="Unassembled WGS sequence"/>
</dbReference>
<dbReference type="EMBL" id="JAGYWB010000016">
    <property type="protein sequence ID" value="KAI0496054.1"/>
    <property type="molecule type" value="Genomic_DNA"/>
</dbReference>
<dbReference type="FunFam" id="1.10.287.20:FF:000001">
    <property type="entry name" value="Cytochrome b-c1 complex subunit 6"/>
    <property type="match status" value="1"/>
</dbReference>
<evidence type="ECO:0000256" key="11">
    <source>
        <dbReference type="ARBA" id="ARBA00076110"/>
    </source>
</evidence>
<evidence type="ECO:0000256" key="10">
    <source>
        <dbReference type="ARBA" id="ARBA00044364"/>
    </source>
</evidence>
<organism evidence="13 14">
    <name type="scientific">Dendrobium nobile</name>
    <name type="common">Orchid</name>
    <dbReference type="NCBI Taxonomy" id="94219"/>
    <lineage>
        <taxon>Eukaryota</taxon>
        <taxon>Viridiplantae</taxon>
        <taxon>Streptophyta</taxon>
        <taxon>Embryophyta</taxon>
        <taxon>Tracheophyta</taxon>
        <taxon>Spermatophyta</taxon>
        <taxon>Magnoliopsida</taxon>
        <taxon>Liliopsida</taxon>
        <taxon>Asparagales</taxon>
        <taxon>Orchidaceae</taxon>
        <taxon>Epidendroideae</taxon>
        <taxon>Malaxideae</taxon>
        <taxon>Dendrobiinae</taxon>
        <taxon>Dendrobium</taxon>
    </lineage>
</organism>
<comment type="subcellular location">
    <subcellularLocation>
        <location evidence="1">Mitochondrion inner membrane</location>
        <topology evidence="1">Peripheral membrane protein</topology>
        <orientation evidence="1">Intermembrane side</orientation>
    </subcellularLocation>
</comment>
<evidence type="ECO:0000256" key="2">
    <source>
        <dbReference type="ARBA" id="ARBA00006498"/>
    </source>
</evidence>
<dbReference type="GO" id="GO:0006122">
    <property type="term" value="P:mitochondrial electron transport, ubiquinol to cytochrome c"/>
    <property type="evidence" value="ECO:0007669"/>
    <property type="project" value="InterPro"/>
</dbReference>
<comment type="caution">
    <text evidence="13">The sequence shown here is derived from an EMBL/GenBank/DDBJ whole genome shotgun (WGS) entry which is preliminary data.</text>
</comment>
<dbReference type="SUPFAM" id="SSF81531">
    <property type="entry name" value="Non-heme 11 kDa protein of cytochrome bc1 complex (Ubiquinol-cytochrome c reductase)"/>
    <property type="match status" value="1"/>
</dbReference>
<keyword evidence="5" id="KW-0999">Mitochondrion inner membrane</keyword>
<dbReference type="PANTHER" id="PTHR15336">
    <property type="entry name" value="UBIQUINOL-CYTOCHROME C REDUCTASE COMPLEX 7.8 KDA PROTEIN"/>
    <property type="match status" value="1"/>
</dbReference>
<reference evidence="13" key="1">
    <citation type="journal article" date="2022" name="Front. Genet.">
        <title>Chromosome-Scale Assembly of the Dendrobium nobile Genome Provides Insights Into the Molecular Mechanism of the Biosynthesis of the Medicinal Active Ingredient of Dendrobium.</title>
        <authorList>
            <person name="Xu Q."/>
            <person name="Niu S.-C."/>
            <person name="Li K.-L."/>
            <person name="Zheng P.-J."/>
            <person name="Zhang X.-J."/>
            <person name="Jia Y."/>
            <person name="Liu Y."/>
            <person name="Niu Y.-X."/>
            <person name="Yu L.-H."/>
            <person name="Chen D.-F."/>
            <person name="Zhang G.-Q."/>
        </authorList>
    </citation>
    <scope>NUCLEOTIDE SEQUENCE</scope>
    <source>
        <tissue evidence="13">Leaf</tissue>
    </source>
</reference>
<dbReference type="Gene3D" id="1.10.287.20">
    <property type="entry name" value="Ubiquinol-cytochrome C reductase hinge domain"/>
    <property type="match status" value="1"/>
</dbReference>
<evidence type="ECO:0000256" key="1">
    <source>
        <dbReference type="ARBA" id="ARBA00004137"/>
    </source>
</evidence>
<keyword evidence="4" id="KW-0679">Respiratory chain</keyword>
<dbReference type="SMR" id="A0A8T3AJ77"/>
<keyword evidence="7" id="KW-0496">Mitochondrion</keyword>
<proteinExistence type="inferred from homology"/>
<keyword evidence="6" id="KW-0249">Electron transport</keyword>
<protein>
    <recommendedName>
        <fullName evidence="11">Complex III subunit VI</fullName>
    </recommendedName>
    <alternativeName>
        <fullName evidence="10">Mitochondrial hinge protein</fullName>
    </alternativeName>
</protein>
<dbReference type="AlphaFoldDB" id="A0A8T3AJ77"/>
<evidence type="ECO:0000256" key="4">
    <source>
        <dbReference type="ARBA" id="ARBA00022660"/>
    </source>
</evidence>
<evidence type="ECO:0000256" key="9">
    <source>
        <dbReference type="ARBA" id="ARBA00023157"/>
    </source>
</evidence>
<keyword evidence="8" id="KW-0472">Membrane</keyword>
<dbReference type="InterPro" id="IPR036811">
    <property type="entry name" value="Ubol_cytC_Rdtase_hinge_dom_sf"/>
</dbReference>
<accession>A0A8T3AJ77</accession>
<evidence type="ECO:0000256" key="5">
    <source>
        <dbReference type="ARBA" id="ARBA00022792"/>
    </source>
</evidence>
<evidence type="ECO:0000256" key="7">
    <source>
        <dbReference type="ARBA" id="ARBA00023128"/>
    </source>
</evidence>
<keyword evidence="14" id="KW-1185">Reference proteome</keyword>
<sequence length="380" mass="43566">MQHRMSVHGASVFEILTQSCLKYWRRRVVANTMMLTITIKNQFHDLFSFVPSFWFAEFSILLLVASDLLKGERFKSVLIDPNIGGKSVFEIIVAGSDGDRALRVVGDLGEALCCLRYGDYSSVGCSLLLVSWYDYEKWCNQWMGLFGVVFEVYEGTNSIFNGFRMNHINVIQRVKDKILALVNVNLLTVKSFKNYYHITSSLGIGWMKPPNAFKIVYWIKPPPNVFKLNVDGSGTGCGRLICDSNDHLIIAFAGSTHNGKIDYAIGLANLYGIQLCISLNLINLLIEVNSDFNISPFRDLMRRVVNRTYSMWADEELVDPKKYLEERCKPKCVKRLFDYQACVKRIDEDETGHKHCTGQYFDFWHCIDKCVAEKLFEKLK</sequence>
<comment type="similarity">
    <text evidence="2">Belongs to the UQCRH/QCR6 family.</text>
</comment>
<evidence type="ECO:0000256" key="8">
    <source>
        <dbReference type="ARBA" id="ARBA00023136"/>
    </source>
</evidence>
<gene>
    <name evidence="13" type="ORF">KFK09_022361</name>
</gene>
<evidence type="ECO:0000256" key="6">
    <source>
        <dbReference type="ARBA" id="ARBA00022982"/>
    </source>
</evidence>
<feature type="domain" description="Ubiquinol-cytochrome C reductase hinge" evidence="12">
    <location>
        <begin position="319"/>
        <end position="380"/>
    </location>
</feature>
<dbReference type="PANTHER" id="PTHR15336:SF0">
    <property type="entry name" value="CYTOCHROME B-C1 COMPLEX SUBUNIT 6, MITOCHONDRIAL"/>
    <property type="match status" value="1"/>
</dbReference>
<dbReference type="InterPro" id="IPR003422">
    <property type="entry name" value="Cyt_b-c1_6"/>
</dbReference>
<keyword evidence="3" id="KW-0813">Transport</keyword>